<evidence type="ECO:0000313" key="2">
    <source>
        <dbReference type="EMBL" id="VTJ60518.1"/>
    </source>
</evidence>
<sequence>MTQSMLFLCCVFLSSVAGFPRRTQNEALKLQPSFTETEHPTQELSSQLPVPDPSTCQDLLHTVPSLAPLPEHLSNLALSVVLEDVGCPAEAHYLQLQLIRVGGKDLTETLIHVSQKHTQEERTGNNEAILRDLGGVSGELRRVQRSVTLPEVCASGHGWVMYETAALMIKFVEKLPSTELVREFKSAAITVTEKCTDESWEYLEEIGKRLIKSPDIKDVILPIEDEIYFFVQMTILLKRIILGLLQNFFQAHSG</sequence>
<name>A0A5E4AT33_MARMO</name>
<proteinExistence type="predicted"/>
<evidence type="ECO:0000256" key="1">
    <source>
        <dbReference type="SAM" id="SignalP"/>
    </source>
</evidence>
<protein>
    <recommendedName>
        <fullName evidence="4">Apolipoprotein F-like</fullName>
    </recommendedName>
</protein>
<keyword evidence="1" id="KW-0732">Signal</keyword>
<dbReference type="Pfam" id="PF15148">
    <property type="entry name" value="Apolipo_F"/>
    <property type="match status" value="1"/>
</dbReference>
<dbReference type="AlphaFoldDB" id="A0A5E4AT33"/>
<dbReference type="PANTHER" id="PTHR15011">
    <property type="entry name" value="APOLIPOPROTEIN F"/>
    <property type="match status" value="1"/>
</dbReference>
<feature type="signal peptide" evidence="1">
    <location>
        <begin position="1"/>
        <end position="18"/>
    </location>
</feature>
<organism evidence="2 3">
    <name type="scientific">Marmota monax</name>
    <name type="common">Woodchuck</name>
    <dbReference type="NCBI Taxonomy" id="9995"/>
    <lineage>
        <taxon>Eukaryota</taxon>
        <taxon>Metazoa</taxon>
        <taxon>Chordata</taxon>
        <taxon>Craniata</taxon>
        <taxon>Vertebrata</taxon>
        <taxon>Euteleostomi</taxon>
        <taxon>Mammalia</taxon>
        <taxon>Eutheria</taxon>
        <taxon>Euarchontoglires</taxon>
        <taxon>Glires</taxon>
        <taxon>Rodentia</taxon>
        <taxon>Sciuromorpha</taxon>
        <taxon>Sciuridae</taxon>
        <taxon>Xerinae</taxon>
        <taxon>Marmotini</taxon>
        <taxon>Marmota</taxon>
    </lineage>
</organism>
<evidence type="ECO:0000313" key="3">
    <source>
        <dbReference type="Proteomes" id="UP000335636"/>
    </source>
</evidence>
<gene>
    <name evidence="2" type="ORF">MONAX_5E014131</name>
</gene>
<dbReference type="InterPro" id="IPR026114">
    <property type="entry name" value="APOF"/>
</dbReference>
<dbReference type="Proteomes" id="UP000335636">
    <property type="component" value="Unassembled WGS sequence"/>
</dbReference>
<accession>A0A5E4AT33</accession>
<dbReference type="GO" id="GO:0008203">
    <property type="term" value="P:cholesterol metabolic process"/>
    <property type="evidence" value="ECO:0007669"/>
    <property type="project" value="TreeGrafter"/>
</dbReference>
<dbReference type="EMBL" id="CABDUW010000151">
    <property type="protein sequence ID" value="VTJ60518.1"/>
    <property type="molecule type" value="Genomic_DNA"/>
</dbReference>
<reference evidence="2" key="1">
    <citation type="submission" date="2019-04" db="EMBL/GenBank/DDBJ databases">
        <authorList>
            <person name="Alioto T."/>
            <person name="Alioto T."/>
        </authorList>
    </citation>
    <scope>NUCLEOTIDE SEQUENCE [LARGE SCALE GENOMIC DNA]</scope>
</reference>
<dbReference type="GO" id="GO:0005615">
    <property type="term" value="C:extracellular space"/>
    <property type="evidence" value="ECO:0007669"/>
    <property type="project" value="TreeGrafter"/>
</dbReference>
<comment type="caution">
    <text evidence="2">The sequence shown here is derived from an EMBL/GenBank/DDBJ whole genome shotgun (WGS) entry which is preliminary data.</text>
</comment>
<dbReference type="PANTHER" id="PTHR15011:SF1">
    <property type="entry name" value="APOLIPOPROTEIN N"/>
    <property type="match status" value="1"/>
</dbReference>
<feature type="chain" id="PRO_5023118033" description="Apolipoprotein F-like" evidence="1">
    <location>
        <begin position="19"/>
        <end position="254"/>
    </location>
</feature>
<keyword evidence="3" id="KW-1185">Reference proteome</keyword>
<evidence type="ECO:0008006" key="4">
    <source>
        <dbReference type="Google" id="ProtNLM"/>
    </source>
</evidence>